<gene>
    <name evidence="1" type="ORF">SAMN05660923_01811</name>
</gene>
<evidence type="ECO:0000313" key="1">
    <source>
        <dbReference type="EMBL" id="SDX15795.1"/>
    </source>
</evidence>
<sequence>MKVFFKIITRGVLGLILILVLFLNGTVSASSFEKNAKILRMPNIKNSQDLEQLVQNNLLDIEQQNKAEIINIEYNKNSKTIRLDIKIDSLEKIVHVEGIAKAIRDNKQIIYIDGYSDNYNLIHASINKGWSGFIPFEGGYQLTSHLNLYLEDISNNSFLIIEIPVNNEFDVLFNDIETMDEPNIENIWWFVKYSKPNIFVLESYEKDSIIDAATGTIVGIDYRWMNREVRETAHIRMVGNFRADGDISAFIKFQESRLIDKFTGEELDYPPLLELRNVRLGYSLSQSKIYEVTPSYDLFNEGRGIIINIGAGYKVFNWIV</sequence>
<proteinExistence type="predicted"/>
<keyword evidence="2" id="KW-1185">Reference proteome</keyword>
<accession>A0A1H2ZEM4</accession>
<evidence type="ECO:0000313" key="2">
    <source>
        <dbReference type="Proteomes" id="UP000198828"/>
    </source>
</evidence>
<reference evidence="1 2" key="1">
    <citation type="submission" date="2016-10" db="EMBL/GenBank/DDBJ databases">
        <authorList>
            <person name="de Groot N.N."/>
        </authorList>
    </citation>
    <scope>NUCLEOTIDE SEQUENCE [LARGE SCALE GENOMIC DNA]</scope>
    <source>
        <strain evidence="1 2">DSM 23310</strain>
    </source>
</reference>
<organism evidence="1 2">
    <name type="scientific">Tepidimicrobium xylanilyticum</name>
    <dbReference type="NCBI Taxonomy" id="1123352"/>
    <lineage>
        <taxon>Bacteria</taxon>
        <taxon>Bacillati</taxon>
        <taxon>Bacillota</taxon>
        <taxon>Tissierellia</taxon>
        <taxon>Tissierellales</taxon>
        <taxon>Tepidimicrobiaceae</taxon>
        <taxon>Tepidimicrobium</taxon>
    </lineage>
</organism>
<protein>
    <submittedName>
        <fullName evidence="1">Uncharacterized protein</fullName>
    </submittedName>
</protein>
<dbReference type="EMBL" id="FNNG01000007">
    <property type="protein sequence ID" value="SDX15795.1"/>
    <property type="molecule type" value="Genomic_DNA"/>
</dbReference>
<dbReference type="Proteomes" id="UP000198828">
    <property type="component" value="Unassembled WGS sequence"/>
</dbReference>
<name>A0A1H2ZEM4_9FIRM</name>
<dbReference type="RefSeq" id="WP_093752953.1">
    <property type="nucleotide sequence ID" value="NZ_FNNG01000007.1"/>
</dbReference>
<dbReference type="AlphaFoldDB" id="A0A1H2ZEM4"/>